<comment type="caution">
    <text evidence="3">The sequence shown here is derived from an EMBL/GenBank/DDBJ whole genome shotgun (WGS) entry which is preliminary data.</text>
</comment>
<reference evidence="3 4" key="1">
    <citation type="submission" date="2018-06" db="EMBL/GenBank/DDBJ databases">
        <title>Genomic Encyclopedia of Type Strains, Phase III (KMG-III): the genomes of soil and plant-associated and newly described type strains.</title>
        <authorList>
            <person name="Whitman W."/>
        </authorList>
    </citation>
    <scope>NUCLEOTIDE SEQUENCE [LARGE SCALE GENOMIC DNA]</scope>
    <source>
        <strain evidence="3 4">LMG 23644</strain>
    </source>
</reference>
<evidence type="ECO:0000313" key="3">
    <source>
        <dbReference type="EMBL" id="RAS19441.1"/>
    </source>
</evidence>
<feature type="region of interest" description="Disordered" evidence="1">
    <location>
        <begin position="70"/>
        <end position="107"/>
    </location>
</feature>
<dbReference type="OrthoDB" id="9115143at2"/>
<organism evidence="3 4">
    <name type="scientific">Paraburkholderia bryophila</name>
    <dbReference type="NCBI Taxonomy" id="420952"/>
    <lineage>
        <taxon>Bacteria</taxon>
        <taxon>Pseudomonadati</taxon>
        <taxon>Pseudomonadota</taxon>
        <taxon>Betaproteobacteria</taxon>
        <taxon>Burkholderiales</taxon>
        <taxon>Burkholderiaceae</taxon>
        <taxon>Paraburkholderia</taxon>
    </lineage>
</organism>
<proteinExistence type="predicted"/>
<feature type="compositionally biased region" description="Basic and acidic residues" evidence="1">
    <location>
        <begin position="93"/>
        <end position="107"/>
    </location>
</feature>
<sequence>MRTFIAALLAATAGLPLLVHAQTHTPAVIPDPADAAASTPALDAPSFFADYAGYREPDAPNWQALNRAVTKPSSGNAGMRHDMKHSMNGSAGDMHDMHGVSHEEPMQ</sequence>
<protein>
    <submittedName>
        <fullName evidence="3">Uncharacterized protein</fullName>
    </submittedName>
</protein>
<dbReference type="EMBL" id="QLTK01000042">
    <property type="protein sequence ID" value="RAS19441.1"/>
    <property type="molecule type" value="Genomic_DNA"/>
</dbReference>
<evidence type="ECO:0000256" key="2">
    <source>
        <dbReference type="SAM" id="SignalP"/>
    </source>
</evidence>
<dbReference type="RefSeq" id="WP_111935594.1">
    <property type="nucleotide sequence ID" value="NZ_CADFFP010000041.1"/>
</dbReference>
<evidence type="ECO:0000256" key="1">
    <source>
        <dbReference type="SAM" id="MobiDB-lite"/>
    </source>
</evidence>
<dbReference type="AlphaFoldDB" id="A0A329BE94"/>
<feature type="chain" id="PRO_5016324398" evidence="2">
    <location>
        <begin position="22"/>
        <end position="107"/>
    </location>
</feature>
<keyword evidence="2" id="KW-0732">Signal</keyword>
<feature type="signal peptide" evidence="2">
    <location>
        <begin position="1"/>
        <end position="21"/>
    </location>
</feature>
<name>A0A329BE94_9BURK</name>
<accession>A0A329BE94</accession>
<dbReference type="Proteomes" id="UP000248918">
    <property type="component" value="Unassembled WGS sequence"/>
</dbReference>
<gene>
    <name evidence="3" type="ORF">BX591_14251</name>
</gene>
<evidence type="ECO:0000313" key="4">
    <source>
        <dbReference type="Proteomes" id="UP000248918"/>
    </source>
</evidence>